<sequence>MSKHRCNAAAVVVTYEPDEKSLRKLVNILYSQVTEIYIIDNASSVSLGLSKLNVTLTVLQKNMGIAHAQNIGIGQALADGFTDFVLFDQDSLPSETMISDLLQARRKAYDDGLQVAAVGPVHIDQDSFANSIFISTQQGNIDKIEVPEPQSSEVTYASCDFLIASGCLISKAALDSVGYMEDGLFIDCVDIEWGFRANSRGLHCIAAFEAKMYHKIGEAPLKLLGRDLTTHSPLRHYYFYRNFYRLLKRPYVPSCWKKHTLVKSLVQAIVFTLFLKPRFQHFKYIVKGIFHGLVDRSGKYE</sequence>
<comment type="caution">
    <text evidence="5">The sequence shown here is derived from an EMBL/GenBank/DDBJ whole genome shotgun (WGS) entry which is preliminary data.</text>
</comment>
<dbReference type="Pfam" id="PF00535">
    <property type="entry name" value="Glycos_transf_2"/>
    <property type="match status" value="1"/>
</dbReference>
<dbReference type="NCBIfam" id="TIGR01556">
    <property type="entry name" value="rhamnosyltran"/>
    <property type="match status" value="1"/>
</dbReference>
<dbReference type="PANTHER" id="PTHR43179:SF12">
    <property type="entry name" value="GALACTOFURANOSYLTRANSFERASE GLFT2"/>
    <property type="match status" value="1"/>
</dbReference>
<organism evidence="5 6">
    <name type="scientific">Vibrio splendidus</name>
    <dbReference type="NCBI Taxonomy" id="29497"/>
    <lineage>
        <taxon>Bacteria</taxon>
        <taxon>Pseudomonadati</taxon>
        <taxon>Pseudomonadota</taxon>
        <taxon>Gammaproteobacteria</taxon>
        <taxon>Vibrionales</taxon>
        <taxon>Vibrionaceae</taxon>
        <taxon>Vibrio</taxon>
    </lineage>
</organism>
<evidence type="ECO:0000256" key="1">
    <source>
        <dbReference type="ARBA" id="ARBA00006739"/>
    </source>
</evidence>
<dbReference type="InterPro" id="IPR029044">
    <property type="entry name" value="Nucleotide-diphossugar_trans"/>
</dbReference>
<dbReference type="InterPro" id="IPR006446">
    <property type="entry name" value="RhaTrfase"/>
</dbReference>
<keyword evidence="3" id="KW-0808">Transferase</keyword>
<dbReference type="RefSeq" id="WP_371690757.1">
    <property type="nucleotide sequence ID" value="NZ_JBGONW010000005.1"/>
</dbReference>
<comment type="similarity">
    <text evidence="1">Belongs to the glycosyltransferase 2 family.</text>
</comment>
<evidence type="ECO:0000259" key="4">
    <source>
        <dbReference type="Pfam" id="PF00535"/>
    </source>
</evidence>
<dbReference type="CDD" id="cd02526">
    <property type="entry name" value="GT2_RfbF_like"/>
    <property type="match status" value="1"/>
</dbReference>
<gene>
    <name evidence="5" type="ORF">ACED33_08385</name>
</gene>
<accession>A0ABV4LQH0</accession>
<protein>
    <submittedName>
        <fullName evidence="5">Glycosyltransferase family 2 protein</fullName>
    </submittedName>
</protein>
<dbReference type="PANTHER" id="PTHR43179">
    <property type="entry name" value="RHAMNOSYLTRANSFERASE WBBL"/>
    <property type="match status" value="1"/>
</dbReference>
<dbReference type="Gene3D" id="3.90.550.10">
    <property type="entry name" value="Spore Coat Polysaccharide Biosynthesis Protein SpsA, Chain A"/>
    <property type="match status" value="1"/>
</dbReference>
<feature type="domain" description="Glycosyltransferase 2-like" evidence="4">
    <location>
        <begin position="11"/>
        <end position="132"/>
    </location>
</feature>
<evidence type="ECO:0000313" key="6">
    <source>
        <dbReference type="Proteomes" id="UP001569200"/>
    </source>
</evidence>
<keyword evidence="6" id="KW-1185">Reference proteome</keyword>
<evidence type="ECO:0000256" key="2">
    <source>
        <dbReference type="ARBA" id="ARBA00022676"/>
    </source>
</evidence>
<dbReference type="InterPro" id="IPR001173">
    <property type="entry name" value="Glyco_trans_2-like"/>
</dbReference>
<reference evidence="5 6" key="1">
    <citation type="submission" date="2024-06" db="EMBL/GenBank/DDBJ databases">
        <authorList>
            <person name="Steensen K."/>
            <person name="Seneca J."/>
            <person name="Bartlau N."/>
            <person name="Yu A.X."/>
            <person name="Polz M.F."/>
        </authorList>
    </citation>
    <scope>NUCLEOTIDE SEQUENCE [LARGE SCALE GENOMIC DNA]</scope>
    <source>
        <strain evidence="5 6">1F145</strain>
    </source>
</reference>
<dbReference type="SUPFAM" id="SSF53448">
    <property type="entry name" value="Nucleotide-diphospho-sugar transferases"/>
    <property type="match status" value="1"/>
</dbReference>
<keyword evidence="2" id="KW-0328">Glycosyltransferase</keyword>
<dbReference type="EMBL" id="JBGOOW010000006">
    <property type="protein sequence ID" value="MEZ8180689.1"/>
    <property type="molecule type" value="Genomic_DNA"/>
</dbReference>
<evidence type="ECO:0000313" key="5">
    <source>
        <dbReference type="EMBL" id="MEZ8180689.1"/>
    </source>
</evidence>
<name>A0ABV4LQH0_VIBSP</name>
<evidence type="ECO:0000256" key="3">
    <source>
        <dbReference type="ARBA" id="ARBA00022679"/>
    </source>
</evidence>
<proteinExistence type="inferred from homology"/>
<dbReference type="Proteomes" id="UP001569200">
    <property type="component" value="Unassembled WGS sequence"/>
</dbReference>